<feature type="compositionally biased region" description="Basic and acidic residues" evidence="2">
    <location>
        <begin position="117"/>
        <end position="148"/>
    </location>
</feature>
<proteinExistence type="predicted"/>
<dbReference type="InterPro" id="IPR052635">
    <property type="entry name" value="Sec_Metab_Biosynth_Reg"/>
</dbReference>
<gene>
    <name evidence="4" type="ORF">BKA67DRAFT_181308</name>
</gene>
<dbReference type="InterPro" id="IPR004827">
    <property type="entry name" value="bZIP"/>
</dbReference>
<keyword evidence="1" id="KW-0175">Coiled coil</keyword>
<dbReference type="PANTHER" id="PTHR39607">
    <property type="entry name" value="XANTHOCILLIN BIOSYNTHESIS CLUSTER TRANSCRIPTION FACTOR XANC-RELATED"/>
    <property type="match status" value="1"/>
</dbReference>
<evidence type="ECO:0000256" key="2">
    <source>
        <dbReference type="SAM" id="MobiDB-lite"/>
    </source>
</evidence>
<dbReference type="RefSeq" id="XP_045961396.1">
    <property type="nucleotide sequence ID" value="XM_046095281.1"/>
</dbReference>
<dbReference type="CDD" id="cd14688">
    <property type="entry name" value="bZIP_YAP"/>
    <property type="match status" value="1"/>
</dbReference>
<dbReference type="EMBL" id="JAGPXC010000002">
    <property type="protein sequence ID" value="KAH6657162.1"/>
    <property type="molecule type" value="Genomic_DNA"/>
</dbReference>
<dbReference type="SUPFAM" id="SSF57959">
    <property type="entry name" value="Leucine zipper domain"/>
    <property type="match status" value="1"/>
</dbReference>
<feature type="compositionally biased region" description="Basic and acidic residues" evidence="2">
    <location>
        <begin position="41"/>
        <end position="53"/>
    </location>
</feature>
<feature type="region of interest" description="Disordered" evidence="2">
    <location>
        <begin position="87"/>
        <end position="151"/>
    </location>
</feature>
<evidence type="ECO:0000313" key="4">
    <source>
        <dbReference type="EMBL" id="KAH6657162.1"/>
    </source>
</evidence>
<evidence type="ECO:0000256" key="1">
    <source>
        <dbReference type="SAM" id="Coils"/>
    </source>
</evidence>
<feature type="region of interest" description="Disordered" evidence="2">
    <location>
        <begin position="1"/>
        <end position="53"/>
    </location>
</feature>
<evidence type="ECO:0000259" key="3">
    <source>
        <dbReference type="PROSITE" id="PS00036"/>
    </source>
</evidence>
<name>A0A9P8URK1_9PEZI</name>
<feature type="domain" description="BZIP" evidence="3">
    <location>
        <begin position="51"/>
        <end position="66"/>
    </location>
</feature>
<feature type="coiled-coil region" evidence="1">
    <location>
        <begin position="57"/>
        <end position="84"/>
    </location>
</feature>
<dbReference type="GeneID" id="70124174"/>
<keyword evidence="5" id="KW-1185">Reference proteome</keyword>
<protein>
    <recommendedName>
        <fullName evidence="3">BZIP domain-containing protein</fullName>
    </recommendedName>
</protein>
<feature type="compositionally biased region" description="Polar residues" evidence="2">
    <location>
        <begin position="97"/>
        <end position="106"/>
    </location>
</feature>
<feature type="compositionally biased region" description="Polar residues" evidence="2">
    <location>
        <begin position="1"/>
        <end position="12"/>
    </location>
</feature>
<dbReference type="AlphaFoldDB" id="A0A9P8URK1"/>
<sequence>MLIMSAKTSTLSPPDLTEDTYPPPHRHSPSALSNSANPEEDWSKISDASERRRIQNRIAQRNYRKKLKERLEDLERRANILDDDWFATSLETPPGDEQTSSGTSSVAGIPRPPELNTRSHSDHEENNKLFAAHNDDKNLSKNKKEESQPRILTKLSQGKLHDEYIHFDDYDDGNSGSEPEPHMALVDYRNTPSAHKQFAPDTRTNTQGWDKCIHHRVPFYNDIVATITRWFQYSRNKFEAALQPQIPSAHVRVSWICTHRRSLCQQRRCLLEKLDCGLENQTYSHC</sequence>
<dbReference type="InterPro" id="IPR046347">
    <property type="entry name" value="bZIP_sf"/>
</dbReference>
<evidence type="ECO:0000313" key="5">
    <source>
        <dbReference type="Proteomes" id="UP000758603"/>
    </source>
</evidence>
<dbReference type="PROSITE" id="PS00036">
    <property type="entry name" value="BZIP_BASIC"/>
    <property type="match status" value="1"/>
</dbReference>
<accession>A0A9P8URK1</accession>
<dbReference type="PANTHER" id="PTHR39607:SF1">
    <property type="entry name" value="B-ZIP TRANSCRIPTION FACTOR (EUROFUNG)"/>
    <property type="match status" value="1"/>
</dbReference>
<reference evidence="4" key="1">
    <citation type="journal article" date="2021" name="Nat. Commun.">
        <title>Genetic determinants of endophytism in the Arabidopsis root mycobiome.</title>
        <authorList>
            <person name="Mesny F."/>
            <person name="Miyauchi S."/>
            <person name="Thiergart T."/>
            <person name="Pickel B."/>
            <person name="Atanasova L."/>
            <person name="Karlsson M."/>
            <person name="Huettel B."/>
            <person name="Barry K.W."/>
            <person name="Haridas S."/>
            <person name="Chen C."/>
            <person name="Bauer D."/>
            <person name="Andreopoulos W."/>
            <person name="Pangilinan J."/>
            <person name="LaButti K."/>
            <person name="Riley R."/>
            <person name="Lipzen A."/>
            <person name="Clum A."/>
            <person name="Drula E."/>
            <person name="Henrissat B."/>
            <person name="Kohler A."/>
            <person name="Grigoriev I.V."/>
            <person name="Martin F.M."/>
            <person name="Hacquard S."/>
        </authorList>
    </citation>
    <scope>NUCLEOTIDE SEQUENCE</scope>
    <source>
        <strain evidence="4">MPI-SDFR-AT-0073</strain>
    </source>
</reference>
<dbReference type="GO" id="GO:0003700">
    <property type="term" value="F:DNA-binding transcription factor activity"/>
    <property type="evidence" value="ECO:0007669"/>
    <property type="project" value="InterPro"/>
</dbReference>
<organism evidence="4 5">
    <name type="scientific">Truncatella angustata</name>
    <dbReference type="NCBI Taxonomy" id="152316"/>
    <lineage>
        <taxon>Eukaryota</taxon>
        <taxon>Fungi</taxon>
        <taxon>Dikarya</taxon>
        <taxon>Ascomycota</taxon>
        <taxon>Pezizomycotina</taxon>
        <taxon>Sordariomycetes</taxon>
        <taxon>Xylariomycetidae</taxon>
        <taxon>Amphisphaeriales</taxon>
        <taxon>Sporocadaceae</taxon>
        <taxon>Truncatella</taxon>
    </lineage>
</organism>
<dbReference type="OrthoDB" id="194358at2759"/>
<dbReference type="Gene3D" id="1.20.5.170">
    <property type="match status" value="1"/>
</dbReference>
<dbReference type="Proteomes" id="UP000758603">
    <property type="component" value="Unassembled WGS sequence"/>
</dbReference>
<comment type="caution">
    <text evidence="4">The sequence shown here is derived from an EMBL/GenBank/DDBJ whole genome shotgun (WGS) entry which is preliminary data.</text>
</comment>